<dbReference type="OrthoDB" id="9802003at2"/>
<dbReference type="SUPFAM" id="SSF143120">
    <property type="entry name" value="YefM-like"/>
    <property type="match status" value="1"/>
</dbReference>
<organism evidence="3 4">
    <name type="scientific">Alkanindiges hydrocarboniclasticus</name>
    <dbReference type="NCBI Taxonomy" id="1907941"/>
    <lineage>
        <taxon>Bacteria</taxon>
        <taxon>Pseudomonadati</taxon>
        <taxon>Pseudomonadota</taxon>
        <taxon>Gammaproteobacteria</taxon>
        <taxon>Moraxellales</taxon>
        <taxon>Moraxellaceae</taxon>
        <taxon>Alkanindiges</taxon>
    </lineage>
</organism>
<evidence type="ECO:0000256" key="1">
    <source>
        <dbReference type="ARBA" id="ARBA00009981"/>
    </source>
</evidence>
<sequence>MEVINYSDLRKNLAATLDRVEENHVPVLITRQNGTPAVLISLDDFTAFQETAYLFKSPKNAERLRESINQIGAGKTQYKELVEDDVGVDG</sequence>
<dbReference type="AlphaFoldDB" id="A0A1S8CR08"/>
<dbReference type="InterPro" id="IPR051405">
    <property type="entry name" value="phD/YefM_antitoxin"/>
</dbReference>
<keyword evidence="4" id="KW-1185">Reference proteome</keyword>
<dbReference type="PANTHER" id="PTHR33713">
    <property type="entry name" value="ANTITOXIN YAFN-RELATED"/>
    <property type="match status" value="1"/>
</dbReference>
<dbReference type="Proteomes" id="UP000192132">
    <property type="component" value="Unassembled WGS sequence"/>
</dbReference>
<dbReference type="PANTHER" id="PTHR33713:SF6">
    <property type="entry name" value="ANTITOXIN YEFM"/>
    <property type="match status" value="1"/>
</dbReference>
<dbReference type="Gene3D" id="1.10.1220.170">
    <property type="match status" value="1"/>
</dbReference>
<dbReference type="Pfam" id="PF02604">
    <property type="entry name" value="PhdYeFM_antitox"/>
    <property type="match status" value="1"/>
</dbReference>
<reference evidence="3 4" key="1">
    <citation type="submission" date="2016-10" db="EMBL/GenBank/DDBJ databases">
        <title>Draft Genome sequence of Alkanindiges sp. strain H1.</title>
        <authorList>
            <person name="Subhash Y."/>
            <person name="Lee S."/>
        </authorList>
    </citation>
    <scope>NUCLEOTIDE SEQUENCE [LARGE SCALE GENOMIC DNA]</scope>
    <source>
        <strain evidence="3 4">H1</strain>
    </source>
</reference>
<comment type="caution">
    <text evidence="3">The sequence shown here is derived from an EMBL/GenBank/DDBJ whole genome shotgun (WGS) entry which is preliminary data.</text>
</comment>
<dbReference type="InterPro" id="IPR006442">
    <property type="entry name" value="Antitoxin_Phd/YefM"/>
</dbReference>
<evidence type="ECO:0000256" key="2">
    <source>
        <dbReference type="RuleBase" id="RU362080"/>
    </source>
</evidence>
<evidence type="ECO:0000313" key="4">
    <source>
        <dbReference type="Proteomes" id="UP000192132"/>
    </source>
</evidence>
<dbReference type="STRING" id="1907941.BKE30_14395"/>
<dbReference type="EMBL" id="MLCN01000053">
    <property type="protein sequence ID" value="ONG37403.1"/>
    <property type="molecule type" value="Genomic_DNA"/>
</dbReference>
<evidence type="ECO:0000313" key="3">
    <source>
        <dbReference type="EMBL" id="ONG37403.1"/>
    </source>
</evidence>
<gene>
    <name evidence="3" type="ORF">BKE30_14395</name>
</gene>
<comment type="similarity">
    <text evidence="1 2">Belongs to the phD/YefM antitoxin family.</text>
</comment>
<protein>
    <recommendedName>
        <fullName evidence="2">Antitoxin</fullName>
    </recommendedName>
</protein>
<name>A0A1S8CR08_9GAMM</name>
<dbReference type="NCBIfam" id="TIGR01552">
    <property type="entry name" value="phd_fam"/>
    <property type="match status" value="1"/>
</dbReference>
<dbReference type="Gene3D" id="3.40.1620.10">
    <property type="entry name" value="YefM-like domain"/>
    <property type="match status" value="1"/>
</dbReference>
<dbReference type="InterPro" id="IPR036165">
    <property type="entry name" value="YefM-like_sf"/>
</dbReference>
<proteinExistence type="inferred from homology"/>
<comment type="function">
    <text evidence="2">Antitoxin component of a type II toxin-antitoxin (TA) system.</text>
</comment>
<accession>A0A1S8CR08</accession>
<dbReference type="RefSeq" id="WP_076879285.1">
    <property type="nucleotide sequence ID" value="NZ_MLCN01000053.1"/>
</dbReference>